<protein>
    <recommendedName>
        <fullName evidence="1">Ribosomal protein eL8/eL30/eS12/Gadd45 domain-containing protein</fullName>
    </recommendedName>
</protein>
<dbReference type="EMBL" id="MPKA01000135">
    <property type="protein sequence ID" value="OLU44024.1"/>
    <property type="molecule type" value="Genomic_DNA"/>
</dbReference>
<gene>
    <name evidence="2" type="ORF">BO225_11245</name>
</gene>
<accession>A0A1U7NJT3</accession>
<dbReference type="Proteomes" id="UP000186705">
    <property type="component" value="Unassembled WGS sequence"/>
</dbReference>
<dbReference type="SUPFAM" id="SSF55315">
    <property type="entry name" value="L30e-like"/>
    <property type="match status" value="1"/>
</dbReference>
<dbReference type="AlphaFoldDB" id="A0A1U7NJT3"/>
<comment type="caution">
    <text evidence="2">The sequence shown here is derived from an EMBL/GenBank/DDBJ whole genome shotgun (WGS) entry which is preliminary data.</text>
</comment>
<dbReference type="STRING" id="1862672.BO225_11245"/>
<evidence type="ECO:0000259" key="1">
    <source>
        <dbReference type="Pfam" id="PF01248"/>
    </source>
</evidence>
<sequence length="97" mass="10807">MMNKMISMIQMAMRARKVATGDQVISSIQSRKAKLVLYSSSCGENKSKKLIDKCATFYVPIYEIDAKDFDAISNSPISSLSILDENFAKGILKHRKG</sequence>
<keyword evidence="3" id="KW-1185">Reference proteome</keyword>
<name>A0A1U7NJT3_9FIRM</name>
<reference evidence="2 3" key="1">
    <citation type="submission" date="2016-11" db="EMBL/GenBank/DDBJ databases">
        <title>Description of two novel members of the family Erysipelotrichaceae: Ileibacterium lipovorans gen. nov., sp. nov. and Dubosiella newyorkensis, gen. nov., sp. nov.</title>
        <authorList>
            <person name="Cox L.M."/>
            <person name="Sohn J."/>
            <person name="Tyrrell K.L."/>
            <person name="Citron D.M."/>
            <person name="Lawson P.A."/>
            <person name="Patel N.B."/>
            <person name="Iizumi T."/>
            <person name="Perez-Perez G.I."/>
            <person name="Goldstein E.J."/>
            <person name="Blaser M.J."/>
        </authorList>
    </citation>
    <scope>NUCLEOTIDE SEQUENCE [LARGE SCALE GENOMIC DNA]</scope>
    <source>
        <strain evidence="2 3">NYU-BL-A4</strain>
    </source>
</reference>
<organism evidence="2 3">
    <name type="scientific">Dubosiella newyorkensis</name>
    <dbReference type="NCBI Taxonomy" id="1862672"/>
    <lineage>
        <taxon>Bacteria</taxon>
        <taxon>Bacillati</taxon>
        <taxon>Bacillota</taxon>
        <taxon>Erysipelotrichia</taxon>
        <taxon>Erysipelotrichales</taxon>
        <taxon>Erysipelotrichaceae</taxon>
        <taxon>Dubosiella</taxon>
    </lineage>
</organism>
<evidence type="ECO:0000313" key="3">
    <source>
        <dbReference type="Proteomes" id="UP000186705"/>
    </source>
</evidence>
<dbReference type="Pfam" id="PF01248">
    <property type="entry name" value="Ribosomal_L7Ae"/>
    <property type="match status" value="1"/>
</dbReference>
<dbReference type="InterPro" id="IPR004038">
    <property type="entry name" value="Ribosomal_eL8/eL30/eS12/Gad45"/>
</dbReference>
<dbReference type="InterPro" id="IPR029064">
    <property type="entry name" value="Ribosomal_eL30-like_sf"/>
</dbReference>
<dbReference type="Gene3D" id="3.30.1330.30">
    <property type="match status" value="1"/>
</dbReference>
<feature type="domain" description="Ribosomal protein eL8/eL30/eS12/Gadd45" evidence="1">
    <location>
        <begin position="7"/>
        <end position="68"/>
    </location>
</feature>
<evidence type="ECO:0000313" key="2">
    <source>
        <dbReference type="EMBL" id="OLU44024.1"/>
    </source>
</evidence>
<proteinExistence type="predicted"/>